<evidence type="ECO:0000313" key="2">
    <source>
        <dbReference type="Proteomes" id="UP000261931"/>
    </source>
</evidence>
<accession>A0A372EIX3</accession>
<evidence type="ECO:0000313" key="1">
    <source>
        <dbReference type="EMBL" id="RFP78609.1"/>
    </source>
</evidence>
<protein>
    <recommendedName>
        <fullName evidence="3">WbqC family protein</fullName>
    </recommendedName>
</protein>
<gene>
    <name evidence="1" type="ORF">DY262_10930</name>
</gene>
<dbReference type="AlphaFoldDB" id="A0A372EIX3"/>
<organism evidence="1 2">
    <name type="scientific">Hydrogenophaga borbori</name>
    <dbReference type="NCBI Taxonomy" id="2294117"/>
    <lineage>
        <taxon>Bacteria</taxon>
        <taxon>Pseudomonadati</taxon>
        <taxon>Pseudomonadota</taxon>
        <taxon>Betaproteobacteria</taxon>
        <taxon>Burkholderiales</taxon>
        <taxon>Comamonadaceae</taxon>
        <taxon>Hydrogenophaga</taxon>
    </lineage>
</organism>
<reference evidence="1 2" key="1">
    <citation type="submission" date="2018-08" db="EMBL/GenBank/DDBJ databases">
        <title>Hydrogenophaga sp. LA-38 isolated from sludge.</title>
        <authorList>
            <person name="Im W.-T."/>
        </authorList>
    </citation>
    <scope>NUCLEOTIDE SEQUENCE [LARGE SCALE GENOMIC DNA]</scope>
    <source>
        <strain evidence="1 2">LA-38</strain>
    </source>
</reference>
<dbReference type="Pfam" id="PF08889">
    <property type="entry name" value="WbqC"/>
    <property type="match status" value="1"/>
</dbReference>
<keyword evidence="2" id="KW-1185">Reference proteome</keyword>
<dbReference type="InterPro" id="IPR014985">
    <property type="entry name" value="WbqC"/>
</dbReference>
<dbReference type="Proteomes" id="UP000261931">
    <property type="component" value="Unassembled WGS sequence"/>
</dbReference>
<name>A0A372EIX3_9BURK</name>
<dbReference type="EMBL" id="QVLS01000006">
    <property type="protein sequence ID" value="RFP78609.1"/>
    <property type="molecule type" value="Genomic_DNA"/>
</dbReference>
<proteinExistence type="predicted"/>
<evidence type="ECO:0008006" key="3">
    <source>
        <dbReference type="Google" id="ProtNLM"/>
    </source>
</evidence>
<sequence length="232" mass="26511">MQPYCFPYLGYFQLACAADEFVFLDDVNFIKGGYINRNNILADGQAHRFALPVHDISSFRSIRDHRYLDTPRKFMDLLRHAYRRAPFFDEVQALVSRVLASPDRSVATINSLSVMATLDYVGVQRRFVASSDIDPDPRVGGEQRVIRLCEHRQASIYVNAAGGRELYDPAHFETKGIVLGFIQPRFPQYRQSVSAFVPGLSIIDVLMWNAPEQVADMLKDYSIDYPTPERRP</sequence>
<comment type="caution">
    <text evidence="1">The sequence shown here is derived from an EMBL/GenBank/DDBJ whole genome shotgun (WGS) entry which is preliminary data.</text>
</comment>